<dbReference type="Gene3D" id="1.10.3560.10">
    <property type="entry name" value="yst0336 like domain"/>
    <property type="match status" value="1"/>
</dbReference>
<dbReference type="OrthoDB" id="5786574at2759"/>
<dbReference type="InterPro" id="IPR021148">
    <property type="entry name" value="Polysacc_synth_dom"/>
</dbReference>
<dbReference type="InterPro" id="IPR023139">
    <property type="entry name" value="PBDC1-like_dom_sf"/>
</dbReference>
<evidence type="ECO:0000259" key="2">
    <source>
        <dbReference type="Pfam" id="PF04669"/>
    </source>
</evidence>
<gene>
    <name evidence="3" type="ORF">NAV_LOCUS1122</name>
</gene>
<accession>A0A498SCI7</accession>
<dbReference type="GO" id="GO:0005737">
    <property type="term" value="C:cytoplasm"/>
    <property type="evidence" value="ECO:0007669"/>
    <property type="project" value="TreeGrafter"/>
</dbReference>
<evidence type="ECO:0000256" key="1">
    <source>
        <dbReference type="SAM" id="Coils"/>
    </source>
</evidence>
<dbReference type="Proteomes" id="UP000276991">
    <property type="component" value="Unassembled WGS sequence"/>
</dbReference>
<protein>
    <recommendedName>
        <fullName evidence="2">Polysaccharide biosynthesis domain-containing protein</fullName>
    </recommendedName>
</protein>
<feature type="domain" description="Polysaccharide biosynthesis" evidence="2">
    <location>
        <begin position="28"/>
        <end position="150"/>
    </location>
</feature>
<keyword evidence="1" id="KW-0175">Coiled coil</keyword>
<dbReference type="AlphaFoldDB" id="A0A498SCI7"/>
<dbReference type="InterPro" id="IPR008476">
    <property type="entry name" value="PBDC1_metazoa/fungi"/>
</dbReference>
<feature type="coiled-coil region" evidence="1">
    <location>
        <begin position="450"/>
        <end position="480"/>
    </location>
</feature>
<dbReference type="Gene3D" id="6.10.140.1350">
    <property type="match status" value="1"/>
</dbReference>
<sequence>MTKPDKSSVAMEEVSYEVAEYNNDPSFEIAWAIKAAERANIHMSLLLTCNTKELTMHKKFSIIYDKFRAVFPKMNVEKVTEKELKGENKQQWFTFCEYFKEEVEDYNLATIMRIRADGAYSESNTIIVPKIIFLAVEIARNKEGLNESCKESFKMEHERIGREGGNICKLCPALLSAHKVLLLLRHLLRVACSERRPNHCLVLQQLQRELQVRTNLILPHFGISVQRTSLFGAPTSLATASATPTGLFGSTASSGGLFGTPAKTSTGKSHVKSKWAVLSGGLIGTAAVATTSMVCGPFGSTSVTTTPGLFGVTPAATVTGSLFGKPTTGMYITAICLFSSPATATTALTGGLFGGSGTPTTTTGVGLGGTGTLAGTGLLSSSLGVAGAAASGNPLETEVQQVIMDLFNLLRDRIKKNHEISVEFAMNSSESCLHMDEKIEELIGIRVKNADIIRKAKDSAKELLEKMQRDSRTAEQIRRRQKEISKNPQFGRKQAFSYLLTVCDEHESIVREFWETLQLLQERIGAKLNKKDIATKQDLQKHFEHYDQTFKVICSDVYRYKIQIEDLKDAFLEYQKRTNPYTPNPFEQRKSKHIEKSDTKKRFTGGVSGFGTSGSLFGSKTFGTPAFSFNPSVANTTAPLFKPFSTTSSASAPLFGNLATPVAEPAPASTTTSSFTFGNTLNSSVSGTLFGGSASKPFGR</sequence>
<organism evidence="3 4">
    <name type="scientific">Acanthocheilonema viteae</name>
    <name type="common">Filarial nematode worm</name>
    <name type="synonym">Dipetalonema viteae</name>
    <dbReference type="NCBI Taxonomy" id="6277"/>
    <lineage>
        <taxon>Eukaryota</taxon>
        <taxon>Metazoa</taxon>
        <taxon>Ecdysozoa</taxon>
        <taxon>Nematoda</taxon>
        <taxon>Chromadorea</taxon>
        <taxon>Rhabditida</taxon>
        <taxon>Spirurina</taxon>
        <taxon>Spiruromorpha</taxon>
        <taxon>Filarioidea</taxon>
        <taxon>Onchocercidae</taxon>
        <taxon>Acanthocheilonema</taxon>
    </lineage>
</organism>
<dbReference type="Pfam" id="PF04669">
    <property type="entry name" value="PBDC1"/>
    <property type="match status" value="1"/>
</dbReference>
<proteinExistence type="predicted"/>
<evidence type="ECO:0000313" key="3">
    <source>
        <dbReference type="EMBL" id="VBB26292.1"/>
    </source>
</evidence>
<dbReference type="STRING" id="6277.A0A498SCI7"/>
<dbReference type="PANTHER" id="PTHR13410">
    <property type="entry name" value="PROTEIN PBDC1"/>
    <property type="match status" value="1"/>
</dbReference>
<evidence type="ECO:0000313" key="4">
    <source>
        <dbReference type="Proteomes" id="UP000276991"/>
    </source>
</evidence>
<keyword evidence="4" id="KW-1185">Reference proteome</keyword>
<dbReference type="PANTHER" id="PTHR13410:SF9">
    <property type="entry name" value="PROTEIN PBDC1"/>
    <property type="match status" value="1"/>
</dbReference>
<reference evidence="3 4" key="1">
    <citation type="submission" date="2018-08" db="EMBL/GenBank/DDBJ databases">
        <authorList>
            <person name="Laetsch R D."/>
            <person name="Stevens L."/>
            <person name="Kumar S."/>
            <person name="Blaxter L. M."/>
        </authorList>
    </citation>
    <scope>NUCLEOTIDE SEQUENCE [LARGE SCALE GENOMIC DNA]</scope>
</reference>
<dbReference type="EMBL" id="UPTC01000088">
    <property type="protein sequence ID" value="VBB26292.1"/>
    <property type="molecule type" value="Genomic_DNA"/>
</dbReference>
<name>A0A498SCI7_ACAVI</name>